<evidence type="ECO:0008006" key="3">
    <source>
        <dbReference type="Google" id="ProtNLM"/>
    </source>
</evidence>
<gene>
    <name evidence="1" type="ORF">SAMN06265218_10379</name>
</gene>
<dbReference type="AlphaFoldDB" id="A0A521BH40"/>
<keyword evidence="2" id="KW-1185">Reference proteome</keyword>
<proteinExistence type="predicted"/>
<accession>A0A521BH40</accession>
<organism evidence="1 2">
    <name type="scientific">Fodinibius sediminis</name>
    <dbReference type="NCBI Taxonomy" id="1214077"/>
    <lineage>
        <taxon>Bacteria</taxon>
        <taxon>Pseudomonadati</taxon>
        <taxon>Balneolota</taxon>
        <taxon>Balneolia</taxon>
        <taxon>Balneolales</taxon>
        <taxon>Balneolaceae</taxon>
        <taxon>Fodinibius</taxon>
    </lineage>
</organism>
<name>A0A521BH40_9BACT</name>
<evidence type="ECO:0000313" key="1">
    <source>
        <dbReference type="EMBL" id="SMO46030.1"/>
    </source>
</evidence>
<dbReference type="OrthoDB" id="1036397at2"/>
<protein>
    <recommendedName>
        <fullName evidence="3">Copper chaperone CopZ</fullName>
    </recommendedName>
</protein>
<evidence type="ECO:0000313" key="2">
    <source>
        <dbReference type="Proteomes" id="UP000317593"/>
    </source>
</evidence>
<dbReference type="EMBL" id="FXTH01000003">
    <property type="protein sequence ID" value="SMO46030.1"/>
    <property type="molecule type" value="Genomic_DNA"/>
</dbReference>
<dbReference type="RefSeq" id="WP_142713314.1">
    <property type="nucleotide sequence ID" value="NZ_FXTH01000003.1"/>
</dbReference>
<dbReference type="Proteomes" id="UP000317593">
    <property type="component" value="Unassembled WGS sequence"/>
</dbReference>
<sequence>MKQLAFYDDMNMIEVYKTNIDKRSEAKSILSVIRETVPGSDPSIDLEDCDSVLRVEHPTSRLHESTIREIVNRFGYDMEVLP</sequence>
<reference evidence="1 2" key="1">
    <citation type="submission" date="2017-05" db="EMBL/GenBank/DDBJ databases">
        <authorList>
            <person name="Varghese N."/>
            <person name="Submissions S."/>
        </authorList>
    </citation>
    <scope>NUCLEOTIDE SEQUENCE [LARGE SCALE GENOMIC DNA]</scope>
    <source>
        <strain evidence="1 2">DSM 21194</strain>
    </source>
</reference>